<dbReference type="GO" id="GO:0051536">
    <property type="term" value="F:iron-sulfur cluster binding"/>
    <property type="evidence" value="ECO:0007669"/>
    <property type="project" value="UniProtKB-KW"/>
</dbReference>
<accession>A0A1M4ZKI3</accession>
<gene>
    <name evidence="7" type="ORF">SAMN02745190_02038</name>
</gene>
<keyword evidence="3 5" id="KW-0408">Iron</keyword>
<dbReference type="GO" id="GO:0016829">
    <property type="term" value="F:lyase activity"/>
    <property type="evidence" value="ECO:0007669"/>
    <property type="project" value="UniProtKB-KW"/>
</dbReference>
<dbReference type="Pfam" id="PF04055">
    <property type="entry name" value="Radical_SAM"/>
    <property type="match status" value="1"/>
</dbReference>
<dbReference type="InterPro" id="IPR058240">
    <property type="entry name" value="rSAM_sf"/>
</dbReference>
<protein>
    <submittedName>
        <fullName evidence="7">Putative pyruvate formate lyase activating enzyme</fullName>
    </submittedName>
</protein>
<dbReference type="Proteomes" id="UP000184404">
    <property type="component" value="Unassembled WGS sequence"/>
</dbReference>
<feature type="domain" description="Radical SAM core" evidence="6">
    <location>
        <begin position="62"/>
        <end position="196"/>
    </location>
</feature>
<evidence type="ECO:0000256" key="1">
    <source>
        <dbReference type="ARBA" id="ARBA00022691"/>
    </source>
</evidence>
<dbReference type="Gene3D" id="3.20.20.70">
    <property type="entry name" value="Aldolase class I"/>
    <property type="match status" value="1"/>
</dbReference>
<dbReference type="SFLD" id="SFLDG01099">
    <property type="entry name" value="Uncharacterised_Radical_SAM_Su"/>
    <property type="match status" value="1"/>
</dbReference>
<evidence type="ECO:0000256" key="2">
    <source>
        <dbReference type="ARBA" id="ARBA00022723"/>
    </source>
</evidence>
<dbReference type="InterPro" id="IPR016431">
    <property type="entry name" value="Pyrv-formate_lyase-activ_prd"/>
</dbReference>
<evidence type="ECO:0000256" key="4">
    <source>
        <dbReference type="ARBA" id="ARBA00023014"/>
    </source>
</evidence>
<sequence length="304" mass="33775">MELTIKNLENCNLCPRSCGVNRLAGEKGYCGASGDKVDIALVSLHPWEEPCIAGKNGAGTVFFSHCSLRCVFCQNSEISSEGKGIAVDTARLAEIFLEQQRRGAATLDLVTPTHYAPQIAEALREAKKVGLTIPVVWNSGGYETEELVEALSGLVDVYLPDLKYIDSDSAARYSNAKDYFTRAEKALRAMVSRTGEPRTDDDGVMKKGVLVRHLVLPGRRKESMRIIDWLWESFGDKVWLSLMNQYTPLYHAKDYKEINRTLTTFEYESVVDYAAELGIEHCYVQEGKTASAKFVPAFDGRGVL</sequence>
<keyword evidence="1 5" id="KW-0949">S-adenosyl-L-methionine</keyword>
<organism evidence="7 8">
    <name type="scientific">Schwartzia succinivorans DSM 10502</name>
    <dbReference type="NCBI Taxonomy" id="1123243"/>
    <lineage>
        <taxon>Bacteria</taxon>
        <taxon>Bacillati</taxon>
        <taxon>Bacillota</taxon>
        <taxon>Negativicutes</taxon>
        <taxon>Selenomonadales</taxon>
        <taxon>Selenomonadaceae</taxon>
        <taxon>Schwartzia</taxon>
    </lineage>
</organism>
<evidence type="ECO:0000313" key="7">
    <source>
        <dbReference type="EMBL" id="SHF18086.1"/>
    </source>
</evidence>
<reference evidence="7 8" key="1">
    <citation type="submission" date="2016-11" db="EMBL/GenBank/DDBJ databases">
        <authorList>
            <person name="Jaros S."/>
            <person name="Januszkiewicz K."/>
            <person name="Wedrychowicz H."/>
        </authorList>
    </citation>
    <scope>NUCLEOTIDE SEQUENCE [LARGE SCALE GENOMIC DNA]</scope>
    <source>
        <strain evidence="7 8">DSM 10502</strain>
    </source>
</reference>
<feature type="binding site" evidence="5">
    <location>
        <position position="73"/>
    </location>
    <ligand>
        <name>[4Fe-4S] cluster</name>
        <dbReference type="ChEBI" id="CHEBI:49883"/>
        <note>4Fe-4S-S-AdoMet</note>
    </ligand>
</feature>
<keyword evidence="8" id="KW-1185">Reference proteome</keyword>
<dbReference type="OrthoDB" id="9781783at2"/>
<keyword evidence="7" id="KW-0456">Lyase</keyword>
<dbReference type="EMBL" id="FQUG01000008">
    <property type="protein sequence ID" value="SHF18086.1"/>
    <property type="molecule type" value="Genomic_DNA"/>
</dbReference>
<feature type="binding site" evidence="5">
    <location>
        <position position="66"/>
    </location>
    <ligand>
        <name>[4Fe-4S] cluster</name>
        <dbReference type="ChEBI" id="CHEBI:49883"/>
        <note>4Fe-4S-S-AdoMet</note>
    </ligand>
</feature>
<dbReference type="InterPro" id="IPR007197">
    <property type="entry name" value="rSAM"/>
</dbReference>
<dbReference type="PANTHER" id="PTHR43075">
    <property type="entry name" value="FORMATE LYASE ACTIVATING ENZYME, PUTATIVE (AFU_ORTHOLOGUE AFUA_2G15630)-RELATED"/>
    <property type="match status" value="1"/>
</dbReference>
<evidence type="ECO:0000313" key="8">
    <source>
        <dbReference type="Proteomes" id="UP000184404"/>
    </source>
</evidence>
<evidence type="ECO:0000259" key="6">
    <source>
        <dbReference type="Pfam" id="PF04055"/>
    </source>
</evidence>
<proteinExistence type="predicted"/>
<evidence type="ECO:0000256" key="3">
    <source>
        <dbReference type="ARBA" id="ARBA00023004"/>
    </source>
</evidence>
<dbReference type="CDD" id="cd01335">
    <property type="entry name" value="Radical_SAM"/>
    <property type="match status" value="1"/>
</dbReference>
<dbReference type="RefSeq" id="WP_072936159.1">
    <property type="nucleotide sequence ID" value="NZ_FQUG01000008.1"/>
</dbReference>
<dbReference type="PIRSF" id="PIRSF004869">
    <property type="entry name" value="PflX_prd"/>
    <property type="match status" value="1"/>
</dbReference>
<dbReference type="InterPro" id="IPR040085">
    <property type="entry name" value="MJ0674-like"/>
</dbReference>
<dbReference type="PANTHER" id="PTHR43075:SF1">
    <property type="entry name" value="FORMATE LYASE ACTIVATING ENZYME, PUTATIVE (AFU_ORTHOLOGUE AFUA_2G15630)-RELATED"/>
    <property type="match status" value="1"/>
</dbReference>
<keyword evidence="7" id="KW-0670">Pyruvate</keyword>
<dbReference type="SUPFAM" id="SSF102114">
    <property type="entry name" value="Radical SAM enzymes"/>
    <property type="match status" value="1"/>
</dbReference>
<evidence type="ECO:0000256" key="5">
    <source>
        <dbReference type="PIRSR" id="PIRSR004869-50"/>
    </source>
</evidence>
<name>A0A1M4ZKI3_9FIRM</name>
<dbReference type="GO" id="GO:0046872">
    <property type="term" value="F:metal ion binding"/>
    <property type="evidence" value="ECO:0007669"/>
    <property type="project" value="UniProtKB-KW"/>
</dbReference>
<dbReference type="AlphaFoldDB" id="A0A1M4ZKI3"/>
<feature type="binding site" evidence="5">
    <location>
        <position position="70"/>
    </location>
    <ligand>
        <name>[4Fe-4S] cluster</name>
        <dbReference type="ChEBI" id="CHEBI:49883"/>
        <note>4Fe-4S-S-AdoMet</note>
    </ligand>
</feature>
<keyword evidence="2 5" id="KW-0479">Metal-binding</keyword>
<dbReference type="InterPro" id="IPR013785">
    <property type="entry name" value="Aldolase_TIM"/>
</dbReference>
<keyword evidence="4 5" id="KW-0411">Iron-sulfur</keyword>
<dbReference type="SFLD" id="SFLDS00029">
    <property type="entry name" value="Radical_SAM"/>
    <property type="match status" value="1"/>
</dbReference>
<dbReference type="STRING" id="1123243.SAMN02745190_02038"/>
<comment type="cofactor">
    <cofactor evidence="5">
        <name>[4Fe-4S] cluster</name>
        <dbReference type="ChEBI" id="CHEBI:49883"/>
    </cofactor>
    <text evidence="5">Binds 1 [4Fe-4S] cluster. The cluster is coordinated with 3 cysteines and an exchangeable S-adenosyl-L-methionine.</text>
</comment>